<dbReference type="Proteomes" id="UP000501690">
    <property type="component" value="Linkage Group LG8"/>
</dbReference>
<name>A0A4D6MRB6_VIGUN</name>
<dbReference type="Pfam" id="PF00450">
    <property type="entry name" value="Peptidase_S10"/>
    <property type="match status" value="1"/>
</dbReference>
<keyword evidence="1" id="KW-0378">Hydrolase</keyword>
<dbReference type="EMBL" id="CP039352">
    <property type="protein sequence ID" value="QCE04060.1"/>
    <property type="molecule type" value="Genomic_DNA"/>
</dbReference>
<evidence type="ECO:0000313" key="1">
    <source>
        <dbReference type="EMBL" id="QCE04060.1"/>
    </source>
</evidence>
<dbReference type="AlphaFoldDB" id="A0A4D6MRB6"/>
<accession>A0A4D6MRB6</accession>
<proteinExistence type="predicted"/>
<gene>
    <name evidence="1" type="ORF">DEO72_LG8g2093</name>
</gene>
<dbReference type="InterPro" id="IPR001563">
    <property type="entry name" value="Peptidase_S10"/>
</dbReference>
<reference evidence="1 2" key="1">
    <citation type="submission" date="2019-04" db="EMBL/GenBank/DDBJ databases">
        <title>An improved genome assembly and genetic linkage map for asparagus bean, Vigna unguiculata ssp. sesquipedialis.</title>
        <authorList>
            <person name="Xia Q."/>
            <person name="Zhang R."/>
            <person name="Dong Y."/>
        </authorList>
    </citation>
    <scope>NUCLEOTIDE SEQUENCE [LARGE SCALE GENOMIC DNA]</scope>
    <source>
        <tissue evidence="1">Leaf</tissue>
    </source>
</reference>
<keyword evidence="2" id="KW-1185">Reference proteome</keyword>
<protein>
    <submittedName>
        <fullName evidence="1">Alpha/Beta hydrolase fold</fullName>
    </submittedName>
</protein>
<dbReference type="GO" id="GO:0006508">
    <property type="term" value="P:proteolysis"/>
    <property type="evidence" value="ECO:0007669"/>
    <property type="project" value="InterPro"/>
</dbReference>
<organism evidence="1 2">
    <name type="scientific">Vigna unguiculata</name>
    <name type="common">Cowpea</name>
    <dbReference type="NCBI Taxonomy" id="3917"/>
    <lineage>
        <taxon>Eukaryota</taxon>
        <taxon>Viridiplantae</taxon>
        <taxon>Streptophyta</taxon>
        <taxon>Embryophyta</taxon>
        <taxon>Tracheophyta</taxon>
        <taxon>Spermatophyta</taxon>
        <taxon>Magnoliopsida</taxon>
        <taxon>eudicotyledons</taxon>
        <taxon>Gunneridae</taxon>
        <taxon>Pentapetalae</taxon>
        <taxon>rosids</taxon>
        <taxon>fabids</taxon>
        <taxon>Fabales</taxon>
        <taxon>Fabaceae</taxon>
        <taxon>Papilionoideae</taxon>
        <taxon>50 kb inversion clade</taxon>
        <taxon>NPAAA clade</taxon>
        <taxon>indigoferoid/millettioid clade</taxon>
        <taxon>Phaseoleae</taxon>
        <taxon>Vigna</taxon>
    </lineage>
</organism>
<sequence>MMRQLLSGINTFNILDRYCKADSAKKHEGPWIRSLTQNFESSLNSHLTELDTRCQTYRNFLVTQWANDGSVRKSLHIREPTYSRLSELILAWVRLSFAQNKSASSRQRVPPSLRPSLAILLRREGLAWARCTPAQNNNHPCLRELFNQTHNLIRFIA</sequence>
<dbReference type="GO" id="GO:0004185">
    <property type="term" value="F:serine-type carboxypeptidase activity"/>
    <property type="evidence" value="ECO:0007669"/>
    <property type="project" value="InterPro"/>
</dbReference>
<evidence type="ECO:0000313" key="2">
    <source>
        <dbReference type="Proteomes" id="UP000501690"/>
    </source>
</evidence>